<dbReference type="EMBL" id="KX808496">
    <property type="protein sequence ID" value="AOP19061.1"/>
    <property type="molecule type" value="Genomic_DNA"/>
</dbReference>
<evidence type="ECO:0008006" key="2">
    <source>
        <dbReference type="Google" id="ProtNLM"/>
    </source>
</evidence>
<protein>
    <recommendedName>
        <fullName evidence="2">Reverse transcriptase N-terminal domain-containing protein</fullName>
    </recommendedName>
</protein>
<sequence>MLSKKIIISWKYSYQKLEKLQKKIKYKKNKRACRNLQRLLQKTSFIQLLVVKDCILSEKKCEKYNLLLQLWILCLLPIVNVHYSNSARAAAFAEIQYVFILKFENFFNEKNKYWLLSNILIEKKFFFIWLKRKNIGIEDTQFKRILENLSFRSNLNFIDYNGLIILPFKTFPKFKIIKSSIIKSPLLQIKFAKLYSIKEGLNLLYWRQNYKKELKRCLKINQPIDHIIETLKKKNLVSQRSPPLRGEQQLFYKIWHWLKKKHRNKSSKWLYQHYWQKSTSTKWIFSMENSNLSMYKPM</sequence>
<proteinExistence type="predicted"/>
<accession>A0A1C9JB41</accession>
<gene>
    <name evidence="1" type="primary">orf298</name>
</gene>
<geneLocation type="chloroplast" evidence="1"/>
<keyword evidence="1" id="KW-0934">Plastid</keyword>
<dbReference type="AlphaFoldDB" id="A0A1C9JB41"/>
<organism evidence="1">
    <name type="scientific">Halimeda discoidea</name>
    <dbReference type="NCBI Taxonomy" id="118222"/>
    <lineage>
        <taxon>Eukaryota</taxon>
        <taxon>Viridiplantae</taxon>
        <taxon>Chlorophyta</taxon>
        <taxon>core chlorophytes</taxon>
        <taxon>Ulvophyceae</taxon>
        <taxon>TCBD clade</taxon>
        <taxon>Bryopsidales</taxon>
        <taxon>Halimedineae</taxon>
        <taxon>Halimedaceae</taxon>
        <taxon>Halimedeae</taxon>
        <taxon>Halimeda</taxon>
    </lineage>
</organism>
<reference evidence="1" key="1">
    <citation type="journal article" date="2016" name="Genome Biol. Evol.">
        <title>Evolutionary Dynamics of Chloroplast Genomes in Low Light: A Case Study of the Endolithic Green Alga Ostreobium quekettii.</title>
        <authorList>
            <person name="R Marcelino V."/>
            <person name="Cremen M.C."/>
            <person name="Jackson C.J."/>
            <person name="Larkum A.A."/>
            <person name="Verbruggen H."/>
        </authorList>
    </citation>
    <scope>NUCLEOTIDE SEQUENCE</scope>
</reference>
<evidence type="ECO:0000313" key="1">
    <source>
        <dbReference type="EMBL" id="AOP19061.1"/>
    </source>
</evidence>
<name>A0A1C9JB41_9CHLO</name>
<reference evidence="1" key="2">
    <citation type="submission" date="2016-08" db="EMBL/GenBank/DDBJ databases">
        <authorList>
            <person name="Seilhamer J.J."/>
        </authorList>
    </citation>
    <scope>NUCLEOTIDE SEQUENCE</scope>
</reference>
<keyword evidence="1" id="KW-0150">Chloroplast</keyword>